<dbReference type="STRING" id="1803665.GCA_001641335_02824"/>
<dbReference type="AlphaFoldDB" id="A0A560ED88"/>
<dbReference type="EMBL" id="VITK01000001">
    <property type="protein sequence ID" value="TWB07294.1"/>
    <property type="molecule type" value="Genomic_DNA"/>
</dbReference>
<proteinExistence type="predicted"/>
<dbReference type="Pfam" id="PF00211">
    <property type="entry name" value="Guanylate_cyc"/>
    <property type="match status" value="1"/>
</dbReference>
<dbReference type="PROSITE" id="PS50125">
    <property type="entry name" value="GUANYLATE_CYCLASE_2"/>
    <property type="match status" value="1"/>
</dbReference>
<evidence type="ECO:0000313" key="3">
    <source>
        <dbReference type="Proteomes" id="UP000319949"/>
    </source>
</evidence>
<dbReference type="InterPro" id="IPR050697">
    <property type="entry name" value="Adenylyl/Guanylyl_Cyclase_3/4"/>
</dbReference>
<keyword evidence="3" id="KW-1185">Reference proteome</keyword>
<dbReference type="InterPro" id="IPR001054">
    <property type="entry name" value="A/G_cyclase"/>
</dbReference>
<sequence>MAHGGGAALRQGLPVTNTALLGHHRAMQLAPTLAWLVDAAQNCSGADRLLAELGAHLVGDGVPLAAGALTLEVPHPLIAKRTWLWRAESGEVIEALGFAPGGLAPDPPNDAGRRWLRDIAGGEVHEDAVGRSDGPLLGWIGPRPFTADEIERLRQAARFAATPLAVLAGRATLQATLDAYLGKRSAERVLAAPLRRDLGETIQAALLYADLRNFTILSETTPPAQVIAALDAWFDRIAGAVHAFGGEVLKFIGDGVLAIFPVLEASPRRACDAALRAAGAAEAGMAYLNAERRAQGLPPLAFGAALHLGEMLWGNIGAANRLDFTAIGPAVNLASRLEGLCKQLGRTVLVSGALAAETDMPLIALGSHSLRGIAMPCEVFALAKAEAPTS</sequence>
<accession>A0A560ED88</accession>
<dbReference type="PANTHER" id="PTHR43081:SF11">
    <property type="entry name" value="BLR2264 PROTEIN"/>
    <property type="match status" value="1"/>
</dbReference>
<dbReference type="SMART" id="SM00044">
    <property type="entry name" value="CYCc"/>
    <property type="match status" value="1"/>
</dbReference>
<dbReference type="PANTHER" id="PTHR43081">
    <property type="entry name" value="ADENYLATE CYCLASE, TERMINAL-DIFFERENTIATION SPECIFIC-RELATED"/>
    <property type="match status" value="1"/>
</dbReference>
<dbReference type="GO" id="GO:0035556">
    <property type="term" value="P:intracellular signal transduction"/>
    <property type="evidence" value="ECO:0007669"/>
    <property type="project" value="InterPro"/>
</dbReference>
<organism evidence="2 3">
    <name type="scientific">Bradyrhizobium stylosanthis</name>
    <dbReference type="NCBI Taxonomy" id="1803665"/>
    <lineage>
        <taxon>Bacteria</taxon>
        <taxon>Pseudomonadati</taxon>
        <taxon>Pseudomonadota</taxon>
        <taxon>Alphaproteobacteria</taxon>
        <taxon>Hyphomicrobiales</taxon>
        <taxon>Nitrobacteraceae</taxon>
        <taxon>Bradyrhizobium</taxon>
    </lineage>
</organism>
<dbReference type="CDD" id="cd07302">
    <property type="entry name" value="CHD"/>
    <property type="match status" value="1"/>
</dbReference>
<dbReference type="Proteomes" id="UP000319949">
    <property type="component" value="Unassembled WGS sequence"/>
</dbReference>
<evidence type="ECO:0000259" key="1">
    <source>
        <dbReference type="PROSITE" id="PS50125"/>
    </source>
</evidence>
<feature type="domain" description="Guanylate cyclase" evidence="1">
    <location>
        <begin position="205"/>
        <end position="338"/>
    </location>
</feature>
<dbReference type="GO" id="GO:0006171">
    <property type="term" value="P:cAMP biosynthetic process"/>
    <property type="evidence" value="ECO:0007669"/>
    <property type="project" value="TreeGrafter"/>
</dbReference>
<comment type="caution">
    <text evidence="2">The sequence shown here is derived from an EMBL/GenBank/DDBJ whole genome shotgun (WGS) entry which is preliminary data.</text>
</comment>
<gene>
    <name evidence="2" type="ORF">FBZ96_1011114</name>
</gene>
<dbReference type="GO" id="GO:0004016">
    <property type="term" value="F:adenylate cyclase activity"/>
    <property type="evidence" value="ECO:0007669"/>
    <property type="project" value="UniProtKB-ARBA"/>
</dbReference>
<dbReference type="InterPro" id="IPR029787">
    <property type="entry name" value="Nucleotide_cyclase"/>
</dbReference>
<dbReference type="SUPFAM" id="SSF55073">
    <property type="entry name" value="Nucleotide cyclase"/>
    <property type="match status" value="1"/>
</dbReference>
<protein>
    <submittedName>
        <fullName evidence="2">Adenylate cyclase</fullName>
    </submittedName>
</protein>
<evidence type="ECO:0000313" key="2">
    <source>
        <dbReference type="EMBL" id="TWB07294.1"/>
    </source>
</evidence>
<dbReference type="FunFam" id="3.30.70.1230:FF:000056">
    <property type="entry name" value="Putative adenylate cyclase"/>
    <property type="match status" value="1"/>
</dbReference>
<reference evidence="2 3" key="1">
    <citation type="submission" date="2019-06" db="EMBL/GenBank/DDBJ databases">
        <title>Genomic Encyclopedia of Type Strains, Phase IV (KMG-V): Genome sequencing to study the core and pangenomes of soil and plant-associated prokaryotes.</title>
        <authorList>
            <person name="Whitman W."/>
        </authorList>
    </citation>
    <scope>NUCLEOTIDE SEQUENCE [LARGE SCALE GENOMIC DNA]</scope>
    <source>
        <strain evidence="2 3">BR 510</strain>
    </source>
</reference>
<dbReference type="Gene3D" id="3.30.70.1230">
    <property type="entry name" value="Nucleotide cyclase"/>
    <property type="match status" value="1"/>
</dbReference>
<name>A0A560ED88_9BRAD</name>